<dbReference type="InterPro" id="IPR001461">
    <property type="entry name" value="Aspartic_peptidase_A1"/>
</dbReference>
<evidence type="ECO:0000256" key="2">
    <source>
        <dbReference type="ARBA" id="ARBA00022750"/>
    </source>
</evidence>
<evidence type="ECO:0000256" key="3">
    <source>
        <dbReference type="PIRSR" id="PIRSR601461-1"/>
    </source>
</evidence>
<dbReference type="InterPro" id="IPR033121">
    <property type="entry name" value="PEPTIDASE_A1"/>
</dbReference>
<dbReference type="InterPro" id="IPR034164">
    <property type="entry name" value="Pepsin-like_dom"/>
</dbReference>
<feature type="active site" evidence="3">
    <location>
        <position position="89"/>
    </location>
</feature>
<dbReference type="PROSITE" id="PS51767">
    <property type="entry name" value="PEPTIDASE_A1"/>
    <property type="match status" value="1"/>
</dbReference>
<gene>
    <name evidence="7" type="ORF">FIBSPDRAFT_760277</name>
</gene>
<organism evidence="7 8">
    <name type="scientific">Athelia psychrophila</name>
    <dbReference type="NCBI Taxonomy" id="1759441"/>
    <lineage>
        <taxon>Eukaryota</taxon>
        <taxon>Fungi</taxon>
        <taxon>Dikarya</taxon>
        <taxon>Basidiomycota</taxon>
        <taxon>Agaricomycotina</taxon>
        <taxon>Agaricomycetes</taxon>
        <taxon>Agaricomycetidae</taxon>
        <taxon>Atheliales</taxon>
        <taxon>Atheliaceae</taxon>
        <taxon>Athelia</taxon>
    </lineage>
</organism>
<keyword evidence="8" id="KW-1185">Reference proteome</keyword>
<reference evidence="7 8" key="1">
    <citation type="journal article" date="2016" name="Mol. Biol. Evol.">
        <title>Comparative Genomics of Early-Diverging Mushroom-Forming Fungi Provides Insights into the Origins of Lignocellulose Decay Capabilities.</title>
        <authorList>
            <person name="Nagy L.G."/>
            <person name="Riley R."/>
            <person name="Tritt A."/>
            <person name="Adam C."/>
            <person name="Daum C."/>
            <person name="Floudas D."/>
            <person name="Sun H."/>
            <person name="Yadav J.S."/>
            <person name="Pangilinan J."/>
            <person name="Larsson K.H."/>
            <person name="Matsuura K."/>
            <person name="Barry K."/>
            <person name="Labutti K."/>
            <person name="Kuo R."/>
            <person name="Ohm R.A."/>
            <person name="Bhattacharya S.S."/>
            <person name="Shirouzu T."/>
            <person name="Yoshinaga Y."/>
            <person name="Martin F.M."/>
            <person name="Grigoriev I.V."/>
            <person name="Hibbett D.S."/>
        </authorList>
    </citation>
    <scope>NUCLEOTIDE SEQUENCE [LARGE SCALE GENOMIC DNA]</scope>
    <source>
        <strain evidence="7 8">CBS 109695</strain>
    </source>
</reference>
<name>A0A165Y510_9AGAM</name>
<feature type="signal peptide" evidence="5">
    <location>
        <begin position="1"/>
        <end position="21"/>
    </location>
</feature>
<keyword evidence="4 7" id="KW-0645">Protease</keyword>
<dbReference type="GO" id="GO:0004190">
    <property type="term" value="F:aspartic-type endopeptidase activity"/>
    <property type="evidence" value="ECO:0007669"/>
    <property type="project" value="UniProtKB-KW"/>
</dbReference>
<evidence type="ECO:0000313" key="8">
    <source>
        <dbReference type="Proteomes" id="UP000076532"/>
    </source>
</evidence>
<dbReference type="CDD" id="cd05471">
    <property type="entry name" value="pepsin_like"/>
    <property type="match status" value="1"/>
</dbReference>
<keyword evidence="4" id="KW-0378">Hydrolase</keyword>
<dbReference type="InterPro" id="IPR021109">
    <property type="entry name" value="Peptidase_aspartic_dom_sf"/>
</dbReference>
<dbReference type="STRING" id="436010.A0A165Y510"/>
<feature type="active site" evidence="3">
    <location>
        <position position="261"/>
    </location>
</feature>
<dbReference type="PRINTS" id="PR00792">
    <property type="entry name" value="PEPSIN"/>
</dbReference>
<dbReference type="Proteomes" id="UP000076532">
    <property type="component" value="Unassembled WGS sequence"/>
</dbReference>
<dbReference type="PROSITE" id="PS00141">
    <property type="entry name" value="ASP_PROTEASE"/>
    <property type="match status" value="2"/>
</dbReference>
<evidence type="ECO:0000256" key="5">
    <source>
        <dbReference type="SAM" id="SignalP"/>
    </source>
</evidence>
<keyword evidence="2 4" id="KW-0064">Aspartyl protease</keyword>
<keyword evidence="5" id="KW-0732">Signal</keyword>
<dbReference type="GO" id="GO:0006508">
    <property type="term" value="P:proteolysis"/>
    <property type="evidence" value="ECO:0007669"/>
    <property type="project" value="UniProtKB-KW"/>
</dbReference>
<dbReference type="PANTHER" id="PTHR47966:SF75">
    <property type="entry name" value="ENDOPEPTIDASE (CTSD), PUTATIVE (AFU_ORTHOLOGUE AFUA_4G07040)-RELATED"/>
    <property type="match status" value="1"/>
</dbReference>
<proteinExistence type="inferred from homology"/>
<dbReference type="Pfam" id="PF00026">
    <property type="entry name" value="Asp"/>
    <property type="match status" value="2"/>
</dbReference>
<evidence type="ECO:0000313" key="7">
    <source>
        <dbReference type="EMBL" id="KZP09214.1"/>
    </source>
</evidence>
<dbReference type="PANTHER" id="PTHR47966">
    <property type="entry name" value="BETA-SITE APP-CLEAVING ENZYME, ISOFORM A-RELATED"/>
    <property type="match status" value="1"/>
</dbReference>
<protein>
    <submittedName>
        <fullName evidence="7">Acid protease</fullName>
    </submittedName>
</protein>
<dbReference type="Gene3D" id="2.40.70.10">
    <property type="entry name" value="Acid Proteases"/>
    <property type="match status" value="2"/>
</dbReference>
<feature type="domain" description="Peptidase A1" evidence="6">
    <location>
        <begin position="73"/>
        <end position="373"/>
    </location>
</feature>
<dbReference type="OrthoDB" id="660550at2759"/>
<dbReference type="InterPro" id="IPR001969">
    <property type="entry name" value="Aspartic_peptidase_AS"/>
</dbReference>
<dbReference type="AlphaFoldDB" id="A0A165Y510"/>
<feature type="chain" id="PRO_5007869188" evidence="5">
    <location>
        <begin position="22"/>
        <end position="376"/>
    </location>
</feature>
<comment type="similarity">
    <text evidence="1 4">Belongs to the peptidase A1 family.</text>
</comment>
<accession>A0A165Y510</accession>
<evidence type="ECO:0000256" key="4">
    <source>
        <dbReference type="RuleBase" id="RU000454"/>
    </source>
</evidence>
<dbReference type="SUPFAM" id="SSF50630">
    <property type="entry name" value="Acid proteases"/>
    <property type="match status" value="1"/>
</dbReference>
<sequence>MANFKVLAAAIVLSFSVSALATPVARGTFITHPIKKVSAKNITATVARDQARLANFNSAATSSATVTNALDSYVAAVKVGSQTFSLIVDTGSSNTWVGANTKLNGGASTGKSISVSYGSGSFSGTEYTDTVTIGTAVVTSQSIGVASTATGFTGVDGIVGFGPVDLTLLTVSGTLTVPTFLDNLKSQGTISTEVLGVYFAPESGSDTDDANGELTFGAADSSKYTGSITYTPKTGNYWGITVSKVSYGGTSISGSSSAIVDTGTTLIYLPSAAYSEFLSVGGGTTDVFSGLAKFDTAPTGTVTFDIGGSTFSLTPAQYLIPTSQYSNFGLSGSASYSWIGNGGSSSVDFIIGQKFLENYYSIYDTTNSRVGFASRT</sequence>
<evidence type="ECO:0000256" key="1">
    <source>
        <dbReference type="ARBA" id="ARBA00007447"/>
    </source>
</evidence>
<evidence type="ECO:0000259" key="6">
    <source>
        <dbReference type="PROSITE" id="PS51767"/>
    </source>
</evidence>
<dbReference type="EMBL" id="KV417705">
    <property type="protein sequence ID" value="KZP09214.1"/>
    <property type="molecule type" value="Genomic_DNA"/>
</dbReference>